<keyword evidence="5" id="KW-1185">Reference proteome</keyword>
<proteinExistence type="inferred from homology"/>
<dbReference type="Pfam" id="PF00656">
    <property type="entry name" value="Peptidase_C14"/>
    <property type="match status" value="1"/>
</dbReference>
<feature type="domain" description="Caspase family p20" evidence="3">
    <location>
        <begin position="247"/>
        <end position="376"/>
    </location>
</feature>
<dbReference type="Gene3D" id="3.40.50.1460">
    <property type="match status" value="1"/>
</dbReference>
<dbReference type="InterPro" id="IPR011600">
    <property type="entry name" value="Pept_C14_caspase"/>
</dbReference>
<dbReference type="GO" id="GO:0006508">
    <property type="term" value="P:proteolysis"/>
    <property type="evidence" value="ECO:0007669"/>
    <property type="project" value="InterPro"/>
</dbReference>
<evidence type="ECO:0000313" key="4">
    <source>
        <dbReference type="EMBL" id="SDG72994.1"/>
    </source>
</evidence>
<evidence type="ECO:0000256" key="2">
    <source>
        <dbReference type="SAM" id="SignalP"/>
    </source>
</evidence>
<dbReference type="SMART" id="SM00115">
    <property type="entry name" value="CASc"/>
    <property type="match status" value="1"/>
</dbReference>
<feature type="signal peptide" evidence="2">
    <location>
        <begin position="1"/>
        <end position="22"/>
    </location>
</feature>
<protein>
    <submittedName>
        <fullName evidence="4">Caspase domain-containing protein</fullName>
    </submittedName>
</protein>
<feature type="chain" id="PRO_5011747002" evidence="2">
    <location>
        <begin position="23"/>
        <end position="470"/>
    </location>
</feature>
<dbReference type="InterPro" id="IPR015917">
    <property type="entry name" value="Pept_C14A"/>
</dbReference>
<accession>A0A1G7WM58</accession>
<keyword evidence="2" id="KW-0732">Signal</keyword>
<dbReference type="PROSITE" id="PS50208">
    <property type="entry name" value="CASPASE_P20"/>
    <property type="match status" value="1"/>
</dbReference>
<dbReference type="PANTHER" id="PTHR22576">
    <property type="entry name" value="MUCOSA ASSOCIATED LYMPHOID TISSUE LYMPHOMA TRANSLOCATION PROTEIN 1/PARACASPASE"/>
    <property type="match status" value="1"/>
</dbReference>
<dbReference type="InterPro" id="IPR052039">
    <property type="entry name" value="Caspase-related_regulators"/>
</dbReference>
<gene>
    <name evidence="4" type="ORF">SAMN05660652_00566</name>
</gene>
<dbReference type="AlphaFoldDB" id="A0A1G7WM58"/>
<dbReference type="GO" id="GO:0004197">
    <property type="term" value="F:cysteine-type endopeptidase activity"/>
    <property type="evidence" value="ECO:0007669"/>
    <property type="project" value="InterPro"/>
</dbReference>
<dbReference type="STRING" id="83767.SAMN05660652_00566"/>
<dbReference type="InterPro" id="IPR029030">
    <property type="entry name" value="Caspase-like_dom_sf"/>
</dbReference>
<name>A0A1G7WM58_9RHOO</name>
<dbReference type="InterPro" id="IPR001309">
    <property type="entry name" value="Pept_C14_p20"/>
</dbReference>
<evidence type="ECO:0000256" key="1">
    <source>
        <dbReference type="ARBA" id="ARBA00010134"/>
    </source>
</evidence>
<comment type="similarity">
    <text evidence="1">Belongs to the peptidase C14A family.</text>
</comment>
<dbReference type="RefSeq" id="WP_091932997.1">
    <property type="nucleotide sequence ID" value="NZ_FNCY01000001.1"/>
</dbReference>
<dbReference type="PANTHER" id="PTHR22576:SF37">
    <property type="entry name" value="MUCOSA-ASSOCIATED LYMPHOID TISSUE LYMPHOMA TRANSLOCATION PROTEIN 1"/>
    <property type="match status" value="1"/>
</dbReference>
<sequence>MNRFVSTLCIALLPMLAGCVSAPPVDRVQVTVLCNNRVCTPIDANNATRSIQSIKKLIYDGLSREFSACETSGPNNPCTSNDLGMFVLGGPIPGRGALKSASFLSVTDGPVANSLNLRIALRETFIGTPLVCSHADGTLTLSGAGKVVLEFAPHYCNWALVGNVFTSFSMVIDRIDLNDRLVTGYYSLATTGTGNGAGSGYAALRIPDGRLDFGTLQELDTLIKSNATNRLTTAESPAPATAPQPEGSKVALIIGNAGYKISPLQNTRNDAKSMAASLKALGFKQTVLIDANHDLMESGLRAFMEQARSSAIALVYYAGHGVEINGRNYLVGTDVDMSSPQQVLAHSIDATEMLSALGIATQGAKILILDACRDNPFPERFRRQAHGLAQIEAPVETFIAFSTSPGKVAEDGSGSNSPYTKALIARLDRENSALEAIFRDVRKSVVNETNGRQTPWENTSLTAEIKLSTP</sequence>
<dbReference type="EMBL" id="FNCY01000001">
    <property type="protein sequence ID" value="SDG72994.1"/>
    <property type="molecule type" value="Genomic_DNA"/>
</dbReference>
<dbReference type="Proteomes" id="UP000198607">
    <property type="component" value="Unassembled WGS sequence"/>
</dbReference>
<dbReference type="SUPFAM" id="SSF52129">
    <property type="entry name" value="Caspase-like"/>
    <property type="match status" value="1"/>
</dbReference>
<dbReference type="PROSITE" id="PS51257">
    <property type="entry name" value="PROKAR_LIPOPROTEIN"/>
    <property type="match status" value="1"/>
</dbReference>
<evidence type="ECO:0000259" key="3">
    <source>
        <dbReference type="PROSITE" id="PS50208"/>
    </source>
</evidence>
<organism evidence="4 5">
    <name type="scientific">Propionivibrio dicarboxylicus</name>
    <dbReference type="NCBI Taxonomy" id="83767"/>
    <lineage>
        <taxon>Bacteria</taxon>
        <taxon>Pseudomonadati</taxon>
        <taxon>Pseudomonadota</taxon>
        <taxon>Betaproteobacteria</taxon>
        <taxon>Rhodocyclales</taxon>
        <taxon>Rhodocyclaceae</taxon>
        <taxon>Propionivibrio</taxon>
    </lineage>
</organism>
<reference evidence="4 5" key="1">
    <citation type="submission" date="2016-10" db="EMBL/GenBank/DDBJ databases">
        <authorList>
            <person name="de Groot N.N."/>
        </authorList>
    </citation>
    <scope>NUCLEOTIDE SEQUENCE [LARGE SCALE GENOMIC DNA]</scope>
    <source>
        <strain evidence="4 5">DSM 5885</strain>
    </source>
</reference>
<evidence type="ECO:0000313" key="5">
    <source>
        <dbReference type="Proteomes" id="UP000198607"/>
    </source>
</evidence>
<dbReference type="OrthoDB" id="9768004at2"/>